<keyword evidence="7" id="KW-0597">Phosphoprotein</keyword>
<feature type="domain" description="SEA" evidence="15">
    <location>
        <begin position="257"/>
        <end position="376"/>
    </location>
</feature>
<comment type="subcellular location">
    <subcellularLocation>
        <location evidence="2">Apical cell membrane</location>
        <topology evidence="2">Single-pass type I membrane protein</topology>
    </subcellularLocation>
    <subcellularLocation>
        <location evidence="3">Cytoplasm</location>
    </subcellularLocation>
    <subcellularLocation>
        <location evidence="1">Nucleus</location>
    </subcellularLocation>
</comment>
<evidence type="ECO:0000256" key="11">
    <source>
        <dbReference type="ARBA" id="ARBA00023288"/>
    </source>
</evidence>
<keyword evidence="8" id="KW-0068">Autocatalytic cleavage</keyword>
<feature type="compositionally biased region" description="Polar residues" evidence="12">
    <location>
        <begin position="212"/>
        <end position="243"/>
    </location>
</feature>
<evidence type="ECO:0000256" key="5">
    <source>
        <dbReference type="ARBA" id="ARBA00022475"/>
    </source>
</evidence>
<keyword evidence="16" id="KW-1185">Reference proteome</keyword>
<feature type="chain" id="PRO_5045981590" description="Mucin-1" evidence="14">
    <location>
        <begin position="23"/>
        <end position="478"/>
    </location>
</feature>
<evidence type="ECO:0000256" key="8">
    <source>
        <dbReference type="ARBA" id="ARBA00022813"/>
    </source>
</evidence>
<feature type="region of interest" description="Disordered" evidence="12">
    <location>
        <begin position="104"/>
        <end position="243"/>
    </location>
</feature>
<protein>
    <recommendedName>
        <fullName evidence="4">Mucin-1</fullName>
    </recommendedName>
</protein>
<organism evidence="16 17">
    <name type="scientific">Apteryx mantelli</name>
    <name type="common">North Island brown kiwi</name>
    <dbReference type="NCBI Taxonomy" id="2696672"/>
    <lineage>
        <taxon>Eukaryota</taxon>
        <taxon>Metazoa</taxon>
        <taxon>Chordata</taxon>
        <taxon>Craniata</taxon>
        <taxon>Vertebrata</taxon>
        <taxon>Euteleostomi</taxon>
        <taxon>Archelosauria</taxon>
        <taxon>Archosauria</taxon>
        <taxon>Dinosauria</taxon>
        <taxon>Saurischia</taxon>
        <taxon>Theropoda</taxon>
        <taxon>Coelurosauria</taxon>
        <taxon>Aves</taxon>
        <taxon>Palaeognathae</taxon>
        <taxon>Apterygiformes</taxon>
        <taxon>Apterygidae</taxon>
        <taxon>Apteryx</taxon>
    </lineage>
</organism>
<dbReference type="Gene3D" id="3.30.70.960">
    <property type="entry name" value="SEA domain"/>
    <property type="match status" value="1"/>
</dbReference>
<evidence type="ECO:0000313" key="16">
    <source>
        <dbReference type="Proteomes" id="UP001652627"/>
    </source>
</evidence>
<keyword evidence="14" id="KW-0732">Signal</keyword>
<proteinExistence type="predicted"/>
<dbReference type="PANTHER" id="PTHR10006:SF19">
    <property type="entry name" value="MUCIN-1"/>
    <property type="match status" value="1"/>
</dbReference>
<evidence type="ECO:0000259" key="15">
    <source>
        <dbReference type="PROSITE" id="PS50024"/>
    </source>
</evidence>
<evidence type="ECO:0000256" key="14">
    <source>
        <dbReference type="SAM" id="SignalP"/>
    </source>
</evidence>
<accession>A0ABM4FXF6</accession>
<sequence>MRLATLLPLPLLLAALGPGTWAMGTAMPEMDTTAMDTDMTTVEMTTETTAIMTTTTTTTTDTTATSVTTAPDTTTSNATEVNGTQISITFRTTTALLTTRSHLSLTPSPDSPMSNTTTVQSTNSSASNVTANSTGVPISIGTTIPHSNATTNGSNVVPPPGTNTTVMGSTLMPTLSTTTANSSKVPPPSGTNSSSAAPTSGSNTTTDNGTNVSPTGKVSVTAQGSTAPGKATTTVLAGSGTPNPSKAAALPPIAFQLLICIPLSFHILNRNFSNSLLDPTSKEYVSLSQSILTMLDRVFGCAECPSRQAYKGCSELRFSRGSVVVQSDLVFEHGNGSITSNAAEKQLQNSVGPNGFIMGLQLDNIQSTVDVTSPAPASAVPDWAIALLVLVCILVLLSILIFLLLTTCSCRRKSHGKLDLFSTKDSYHPMAEYPTYQSHGRYASPTSKHNPYSQVAGSNSARAGTFTYTNPAAGSDNL</sequence>
<dbReference type="GeneID" id="106494335"/>
<dbReference type="Pfam" id="PF01390">
    <property type="entry name" value="SEA"/>
    <property type="match status" value="1"/>
</dbReference>
<evidence type="ECO:0000256" key="3">
    <source>
        <dbReference type="ARBA" id="ARBA00004496"/>
    </source>
</evidence>
<evidence type="ECO:0000256" key="4">
    <source>
        <dbReference type="ARBA" id="ARBA00014269"/>
    </source>
</evidence>
<evidence type="ECO:0000256" key="12">
    <source>
        <dbReference type="SAM" id="MobiDB-lite"/>
    </source>
</evidence>
<feature type="transmembrane region" description="Helical" evidence="13">
    <location>
        <begin position="383"/>
        <end position="405"/>
    </location>
</feature>
<keyword evidence="11" id="KW-0449">Lipoprotein</keyword>
<reference evidence="17" key="1">
    <citation type="submission" date="2025-08" db="UniProtKB">
        <authorList>
            <consortium name="RefSeq"/>
        </authorList>
    </citation>
    <scope>IDENTIFICATION</scope>
    <source>
        <tissue evidence="17">Blood</tissue>
    </source>
</reference>
<keyword evidence="13" id="KW-0812">Transmembrane</keyword>
<feature type="compositionally biased region" description="Low complexity" evidence="12">
    <location>
        <begin position="104"/>
        <end position="134"/>
    </location>
</feature>
<evidence type="ECO:0000256" key="9">
    <source>
        <dbReference type="ARBA" id="ARBA00023139"/>
    </source>
</evidence>
<feature type="compositionally biased region" description="Polar residues" evidence="12">
    <location>
        <begin position="444"/>
        <end position="458"/>
    </location>
</feature>
<evidence type="ECO:0000256" key="10">
    <source>
        <dbReference type="ARBA" id="ARBA00023242"/>
    </source>
</evidence>
<evidence type="ECO:0000256" key="2">
    <source>
        <dbReference type="ARBA" id="ARBA00004247"/>
    </source>
</evidence>
<keyword evidence="5" id="KW-1003">Cell membrane</keyword>
<keyword evidence="6" id="KW-0963">Cytoplasm</keyword>
<dbReference type="Proteomes" id="UP001652627">
    <property type="component" value="Chromosome 31"/>
</dbReference>
<evidence type="ECO:0000313" key="17">
    <source>
        <dbReference type="RefSeq" id="XP_067169625.1"/>
    </source>
</evidence>
<evidence type="ECO:0000256" key="6">
    <source>
        <dbReference type="ARBA" id="ARBA00022490"/>
    </source>
</evidence>
<evidence type="ECO:0000256" key="1">
    <source>
        <dbReference type="ARBA" id="ARBA00004123"/>
    </source>
</evidence>
<keyword evidence="13" id="KW-0472">Membrane</keyword>
<evidence type="ECO:0000256" key="13">
    <source>
        <dbReference type="SAM" id="Phobius"/>
    </source>
</evidence>
<keyword evidence="13" id="KW-1133">Transmembrane helix</keyword>
<keyword evidence="10" id="KW-0539">Nucleus</keyword>
<dbReference type="InterPro" id="IPR036364">
    <property type="entry name" value="SEA_dom_sf"/>
</dbReference>
<gene>
    <name evidence="17" type="primary">MUC1</name>
</gene>
<evidence type="ECO:0000256" key="7">
    <source>
        <dbReference type="ARBA" id="ARBA00022553"/>
    </source>
</evidence>
<dbReference type="PROSITE" id="PS50024">
    <property type="entry name" value="SEA"/>
    <property type="match status" value="1"/>
</dbReference>
<feature type="compositionally biased region" description="Polar residues" evidence="12">
    <location>
        <begin position="162"/>
        <end position="198"/>
    </location>
</feature>
<dbReference type="InterPro" id="IPR000082">
    <property type="entry name" value="SEA_dom"/>
</dbReference>
<dbReference type="PANTHER" id="PTHR10006">
    <property type="entry name" value="MUCIN-1-RELATED"/>
    <property type="match status" value="1"/>
</dbReference>
<keyword evidence="9" id="KW-0564">Palmitate</keyword>
<name>A0ABM4FXF6_9AVES</name>
<dbReference type="SUPFAM" id="SSF82671">
    <property type="entry name" value="SEA domain"/>
    <property type="match status" value="1"/>
</dbReference>
<feature type="region of interest" description="Disordered" evidence="12">
    <location>
        <begin position="438"/>
        <end position="458"/>
    </location>
</feature>
<dbReference type="RefSeq" id="XP_067169625.1">
    <property type="nucleotide sequence ID" value="XM_067313524.1"/>
</dbReference>
<feature type="signal peptide" evidence="14">
    <location>
        <begin position="1"/>
        <end position="22"/>
    </location>
</feature>
<feature type="compositionally biased region" description="Polar residues" evidence="12">
    <location>
        <begin position="140"/>
        <end position="155"/>
    </location>
</feature>
<feature type="compositionally biased region" description="Low complexity" evidence="12">
    <location>
        <begin position="199"/>
        <end position="211"/>
    </location>
</feature>